<evidence type="ECO:0000313" key="3">
    <source>
        <dbReference type="EMBL" id="KAJ4830428.1"/>
    </source>
</evidence>
<evidence type="ECO:0000259" key="2">
    <source>
        <dbReference type="Pfam" id="PF00646"/>
    </source>
</evidence>
<dbReference type="Proteomes" id="UP001141552">
    <property type="component" value="Unassembled WGS sequence"/>
</dbReference>
<evidence type="ECO:0000256" key="1">
    <source>
        <dbReference type="SAM" id="MobiDB-lite"/>
    </source>
</evidence>
<dbReference type="OrthoDB" id="5319261at2759"/>
<dbReference type="EMBL" id="JAKUCV010005641">
    <property type="protein sequence ID" value="KAJ4830428.1"/>
    <property type="molecule type" value="Genomic_DNA"/>
</dbReference>
<protein>
    <recommendedName>
        <fullName evidence="2">F-box domain-containing protein</fullName>
    </recommendedName>
</protein>
<gene>
    <name evidence="3" type="ORF">Tsubulata_032915</name>
</gene>
<reference evidence="3" key="1">
    <citation type="submission" date="2022-02" db="EMBL/GenBank/DDBJ databases">
        <authorList>
            <person name="Henning P.M."/>
            <person name="McCubbin A.G."/>
            <person name="Shore J.S."/>
        </authorList>
    </citation>
    <scope>NUCLEOTIDE SEQUENCE</scope>
    <source>
        <strain evidence="3">F60SS</strain>
        <tissue evidence="3">Leaves</tissue>
    </source>
</reference>
<name>A0A9Q0J6Q0_9ROSI</name>
<feature type="compositionally biased region" description="Basic residues" evidence="1">
    <location>
        <begin position="23"/>
        <end position="33"/>
    </location>
</feature>
<dbReference type="Pfam" id="PF00646">
    <property type="entry name" value="F-box"/>
    <property type="match status" value="1"/>
</dbReference>
<dbReference type="AlphaFoldDB" id="A0A9Q0J6Q0"/>
<feature type="domain" description="F-box" evidence="2">
    <location>
        <begin position="61"/>
        <end position="94"/>
    </location>
</feature>
<dbReference type="InterPro" id="IPR036047">
    <property type="entry name" value="F-box-like_dom_sf"/>
</dbReference>
<feature type="region of interest" description="Disordered" evidence="1">
    <location>
        <begin position="1"/>
        <end position="36"/>
    </location>
</feature>
<accession>A0A9Q0J6Q0</accession>
<organism evidence="3 4">
    <name type="scientific">Turnera subulata</name>
    <dbReference type="NCBI Taxonomy" id="218843"/>
    <lineage>
        <taxon>Eukaryota</taxon>
        <taxon>Viridiplantae</taxon>
        <taxon>Streptophyta</taxon>
        <taxon>Embryophyta</taxon>
        <taxon>Tracheophyta</taxon>
        <taxon>Spermatophyta</taxon>
        <taxon>Magnoliopsida</taxon>
        <taxon>eudicotyledons</taxon>
        <taxon>Gunneridae</taxon>
        <taxon>Pentapetalae</taxon>
        <taxon>rosids</taxon>
        <taxon>fabids</taxon>
        <taxon>Malpighiales</taxon>
        <taxon>Passifloraceae</taxon>
        <taxon>Turnera</taxon>
    </lineage>
</organism>
<evidence type="ECO:0000313" key="4">
    <source>
        <dbReference type="Proteomes" id="UP001141552"/>
    </source>
</evidence>
<sequence length="211" mass="23483">MSSSRSSKTQRRDEGSDETAAIGKKHNKTRAPKNRLLVGQAKSTNTEQLVISTNMAAPNCSNLPPDVVEAILDLLPIKSIEQFRSVSKSLFSLVPHPFIQDVSGHYGKWETIVWNPRKLPLGNNYAYAFGRGFVHDSASDDYKVFAVTDLIHRKRDCELVETISLETGFWKKVKILTGSTCNILNGYWAWGSLLEWSTSLETPGIISGRKG</sequence>
<dbReference type="SUPFAM" id="SSF81383">
    <property type="entry name" value="F-box domain"/>
    <property type="match status" value="1"/>
</dbReference>
<keyword evidence="4" id="KW-1185">Reference proteome</keyword>
<reference evidence="3" key="2">
    <citation type="journal article" date="2023" name="Plants (Basel)">
        <title>Annotation of the Turnera subulata (Passifloraceae) Draft Genome Reveals the S-Locus Evolved after the Divergence of Turneroideae from Passifloroideae in a Stepwise Manner.</title>
        <authorList>
            <person name="Henning P.M."/>
            <person name="Roalson E.H."/>
            <person name="Mir W."/>
            <person name="McCubbin A.G."/>
            <person name="Shore J.S."/>
        </authorList>
    </citation>
    <scope>NUCLEOTIDE SEQUENCE</scope>
    <source>
        <strain evidence="3">F60SS</strain>
    </source>
</reference>
<proteinExistence type="predicted"/>
<comment type="caution">
    <text evidence="3">The sequence shown here is derived from an EMBL/GenBank/DDBJ whole genome shotgun (WGS) entry which is preliminary data.</text>
</comment>
<dbReference type="InterPro" id="IPR001810">
    <property type="entry name" value="F-box_dom"/>
</dbReference>